<dbReference type="InterPro" id="IPR011009">
    <property type="entry name" value="Kinase-like_dom_sf"/>
</dbReference>
<evidence type="ECO:0000259" key="15">
    <source>
        <dbReference type="PROSITE" id="PS50011"/>
    </source>
</evidence>
<dbReference type="PROSITE" id="PS00109">
    <property type="entry name" value="PROTEIN_KINASE_TYR"/>
    <property type="match status" value="1"/>
</dbReference>
<keyword evidence="8" id="KW-0418">Kinase</keyword>
<dbReference type="EC" id="2.7.10.1" evidence="2"/>
<evidence type="ECO:0000313" key="17">
    <source>
        <dbReference type="Proteomes" id="UP000053700"/>
    </source>
</evidence>
<evidence type="ECO:0000256" key="13">
    <source>
        <dbReference type="ARBA" id="ARBA00023170"/>
    </source>
</evidence>
<dbReference type="InterPro" id="IPR001245">
    <property type="entry name" value="Ser-Thr/Tyr_kinase_cat_dom"/>
</dbReference>
<keyword evidence="10" id="KW-0130">Cell adhesion</keyword>
<dbReference type="PANTHER" id="PTHR46877">
    <property type="entry name" value="EPH RECEPTOR A5"/>
    <property type="match status" value="1"/>
</dbReference>
<dbReference type="PROSITE" id="PS50011">
    <property type="entry name" value="PROTEIN_KINASE_DOM"/>
    <property type="match status" value="1"/>
</dbReference>
<dbReference type="GO" id="GO:0005886">
    <property type="term" value="C:plasma membrane"/>
    <property type="evidence" value="ECO:0007669"/>
    <property type="project" value="UniProtKB-SubCell"/>
</dbReference>
<evidence type="ECO:0000256" key="11">
    <source>
        <dbReference type="ARBA" id="ARBA00023136"/>
    </source>
</evidence>
<evidence type="ECO:0000256" key="7">
    <source>
        <dbReference type="ARBA" id="ARBA00022741"/>
    </source>
</evidence>
<evidence type="ECO:0000256" key="4">
    <source>
        <dbReference type="ARBA" id="ARBA00022553"/>
    </source>
</evidence>
<dbReference type="SMART" id="SM00219">
    <property type="entry name" value="TyrKc"/>
    <property type="match status" value="1"/>
</dbReference>
<keyword evidence="6" id="KW-0732">Signal</keyword>
<name>A0A091UBA9_PHORB</name>
<accession>A0A091UBA9</accession>
<dbReference type="EMBL" id="KK426121">
    <property type="protein sequence ID" value="KFQ87806.1"/>
    <property type="molecule type" value="Genomic_DNA"/>
</dbReference>
<evidence type="ECO:0000256" key="10">
    <source>
        <dbReference type="ARBA" id="ARBA00022889"/>
    </source>
</evidence>
<dbReference type="InterPro" id="IPR008266">
    <property type="entry name" value="Tyr_kinase_AS"/>
</dbReference>
<evidence type="ECO:0000313" key="16">
    <source>
        <dbReference type="EMBL" id="KFQ87806.1"/>
    </source>
</evidence>
<dbReference type="OrthoDB" id="4062651at2759"/>
<feature type="non-terminal residue" evidence="16">
    <location>
        <position position="195"/>
    </location>
</feature>
<keyword evidence="13 16" id="KW-0675">Receptor</keyword>
<keyword evidence="3" id="KW-1003">Cell membrane</keyword>
<evidence type="ECO:0000256" key="14">
    <source>
        <dbReference type="ARBA" id="ARBA00023180"/>
    </source>
</evidence>
<evidence type="ECO:0000256" key="1">
    <source>
        <dbReference type="ARBA" id="ARBA00004251"/>
    </source>
</evidence>
<gene>
    <name evidence="16" type="ORF">N337_01331</name>
</gene>
<feature type="non-terminal residue" evidence="16">
    <location>
        <position position="1"/>
    </location>
</feature>
<dbReference type="InterPro" id="IPR000719">
    <property type="entry name" value="Prot_kinase_dom"/>
</dbReference>
<organism evidence="16 17">
    <name type="scientific">Phoenicopterus ruber ruber</name>
    <dbReference type="NCBI Taxonomy" id="9218"/>
    <lineage>
        <taxon>Eukaryota</taxon>
        <taxon>Metazoa</taxon>
        <taxon>Chordata</taxon>
        <taxon>Craniata</taxon>
        <taxon>Vertebrata</taxon>
        <taxon>Euteleostomi</taxon>
        <taxon>Archelosauria</taxon>
        <taxon>Archosauria</taxon>
        <taxon>Dinosauria</taxon>
        <taxon>Saurischia</taxon>
        <taxon>Theropoda</taxon>
        <taxon>Coelurosauria</taxon>
        <taxon>Aves</taxon>
        <taxon>Neognathae</taxon>
        <taxon>Neoaves</taxon>
        <taxon>Mirandornithes</taxon>
        <taxon>Phoenicopteriformes</taxon>
        <taxon>Phoenicopteridae</taxon>
        <taxon>Phoenicopterus</taxon>
    </lineage>
</organism>
<dbReference type="GO" id="GO:0030425">
    <property type="term" value="C:dendrite"/>
    <property type="evidence" value="ECO:0007669"/>
    <property type="project" value="TreeGrafter"/>
</dbReference>
<dbReference type="InterPro" id="IPR020635">
    <property type="entry name" value="Tyr_kinase_cat_dom"/>
</dbReference>
<dbReference type="GO" id="GO:0007411">
    <property type="term" value="P:axon guidance"/>
    <property type="evidence" value="ECO:0007669"/>
    <property type="project" value="TreeGrafter"/>
</dbReference>
<keyword evidence="11" id="KW-0472">Membrane</keyword>
<protein>
    <recommendedName>
        <fullName evidence="2">receptor protein-tyrosine kinase</fullName>
        <ecNumber evidence="2">2.7.10.1</ecNumber>
    </recommendedName>
</protein>
<evidence type="ECO:0000256" key="3">
    <source>
        <dbReference type="ARBA" id="ARBA00022475"/>
    </source>
</evidence>
<evidence type="ECO:0000256" key="12">
    <source>
        <dbReference type="ARBA" id="ARBA00023137"/>
    </source>
</evidence>
<evidence type="ECO:0000256" key="2">
    <source>
        <dbReference type="ARBA" id="ARBA00011902"/>
    </source>
</evidence>
<dbReference type="Proteomes" id="UP000053700">
    <property type="component" value="Unassembled WGS sequence"/>
</dbReference>
<reference evidence="16 17" key="1">
    <citation type="submission" date="2014-04" db="EMBL/GenBank/DDBJ databases">
        <title>Genome evolution of avian class.</title>
        <authorList>
            <person name="Zhang G."/>
            <person name="Li C."/>
        </authorList>
    </citation>
    <scope>NUCLEOTIDE SEQUENCE [LARGE SCALE GENOMIC DNA]</scope>
    <source>
        <strain evidence="16">BGI_N337</strain>
    </source>
</reference>
<comment type="subcellular location">
    <subcellularLocation>
        <location evidence="1">Cell membrane</location>
        <topology evidence="1">Single-pass type I membrane protein</topology>
    </subcellularLocation>
</comment>
<dbReference type="GO" id="GO:0007155">
    <property type="term" value="P:cell adhesion"/>
    <property type="evidence" value="ECO:0007669"/>
    <property type="project" value="UniProtKB-KW"/>
</dbReference>
<keyword evidence="4" id="KW-0597">Phosphoprotein</keyword>
<proteinExistence type="predicted"/>
<dbReference type="Gene3D" id="1.10.510.10">
    <property type="entry name" value="Transferase(Phosphotransferase) domain 1"/>
    <property type="match status" value="1"/>
</dbReference>
<dbReference type="FunFam" id="1.10.510.10:FF:000268">
    <property type="entry name" value="Receptor protein-tyrosine kinase"/>
    <property type="match status" value="1"/>
</dbReference>
<dbReference type="GO" id="GO:0005005">
    <property type="term" value="F:transmembrane-ephrin receptor activity"/>
    <property type="evidence" value="ECO:0007669"/>
    <property type="project" value="TreeGrafter"/>
</dbReference>
<keyword evidence="5" id="KW-0808">Transferase</keyword>
<dbReference type="Pfam" id="PF07714">
    <property type="entry name" value="PK_Tyr_Ser-Thr"/>
    <property type="match status" value="1"/>
</dbReference>
<evidence type="ECO:0000256" key="6">
    <source>
        <dbReference type="ARBA" id="ARBA00022729"/>
    </source>
</evidence>
<dbReference type="InterPro" id="IPR050449">
    <property type="entry name" value="Ephrin_rcpt_TKs"/>
</dbReference>
<keyword evidence="12" id="KW-0829">Tyrosine-protein kinase</keyword>
<evidence type="ECO:0000256" key="9">
    <source>
        <dbReference type="ARBA" id="ARBA00022840"/>
    </source>
</evidence>
<keyword evidence="7" id="KW-0547">Nucleotide-binding</keyword>
<keyword evidence="14" id="KW-0325">Glycoprotein</keyword>
<dbReference type="GO" id="GO:0005524">
    <property type="term" value="F:ATP binding"/>
    <property type="evidence" value="ECO:0007669"/>
    <property type="project" value="UniProtKB-KW"/>
</dbReference>
<dbReference type="PANTHER" id="PTHR46877:SF20">
    <property type="entry name" value="RECEPTOR PROTEIN-TYROSINE KINASE"/>
    <property type="match status" value="1"/>
</dbReference>
<dbReference type="SUPFAM" id="SSF56112">
    <property type="entry name" value="Protein kinase-like (PK-like)"/>
    <property type="match status" value="1"/>
</dbReference>
<evidence type="ECO:0000256" key="5">
    <source>
        <dbReference type="ARBA" id="ARBA00022679"/>
    </source>
</evidence>
<evidence type="ECO:0000256" key="8">
    <source>
        <dbReference type="ARBA" id="ARBA00022777"/>
    </source>
</evidence>
<keyword evidence="17" id="KW-1185">Reference proteome</keyword>
<dbReference type="PRINTS" id="PR00109">
    <property type="entry name" value="TYRKINASE"/>
</dbReference>
<sequence>KPFMIITEYMENGALDKFLRLVGMLRGIAAGMKYLANMNYVHRDLAARNILVNSNLVCKVSDFGLSRVLEDDPEATYTTSVSATTVGWWPGRGVGGRKFTSASDVWSYGIVMWEVMSYGERPYWELSNHEVMKAINEGYRLPAPLDCPSAVYQLMMQCWQQERSRRPKFADIVSILDKLIRAPESLKALADFDPR</sequence>
<dbReference type="AlphaFoldDB" id="A0A091UBA9"/>
<feature type="domain" description="Protein kinase" evidence="15">
    <location>
        <begin position="1"/>
        <end position="180"/>
    </location>
</feature>
<keyword evidence="9" id="KW-0067">ATP-binding</keyword>